<accession>A0A2M7TG76</accession>
<dbReference type="InterPro" id="IPR026350">
    <property type="entry name" value="GxxExxY"/>
</dbReference>
<dbReference type="NCBIfam" id="TIGR04256">
    <property type="entry name" value="GxxExxY"/>
    <property type="match status" value="1"/>
</dbReference>
<dbReference type="Pfam" id="PF13366">
    <property type="entry name" value="PDDEXK_3"/>
    <property type="match status" value="1"/>
</dbReference>
<dbReference type="EMBL" id="PFNM01000025">
    <property type="protein sequence ID" value="PIZ45032.1"/>
    <property type="molecule type" value="Genomic_DNA"/>
</dbReference>
<evidence type="ECO:0000313" key="2">
    <source>
        <dbReference type="Proteomes" id="UP000230553"/>
    </source>
</evidence>
<proteinExistence type="predicted"/>
<dbReference type="AlphaFoldDB" id="A0A2M7TG76"/>
<sequence>MPIMRITNKLIYPDLSYKINGVFFMVHNELGRYCNEKQYADALESGFKKLNIVYEREKILPISFDGEVEGRNKVDFVIENKIIIEIKAKNVLSREEYYQIMRYLRAFNKKLGLLVNFRDRYLRPKRILKNSASSE</sequence>
<organism evidence="1 2">
    <name type="scientific">Candidatus Wolfebacteria bacterium CG_4_10_14_0_2_um_filter_39_18</name>
    <dbReference type="NCBI Taxonomy" id="1975061"/>
    <lineage>
        <taxon>Bacteria</taxon>
        <taxon>Candidatus Wolfeibacteriota</taxon>
    </lineage>
</organism>
<protein>
    <submittedName>
        <fullName evidence="1">GxxExxY protein</fullName>
    </submittedName>
</protein>
<dbReference type="Proteomes" id="UP000230553">
    <property type="component" value="Unassembled WGS sequence"/>
</dbReference>
<reference evidence="2" key="1">
    <citation type="submission" date="2017-09" db="EMBL/GenBank/DDBJ databases">
        <title>Depth-based differentiation of microbial function through sediment-hosted aquifers and enrichment of novel symbionts in the deep terrestrial subsurface.</title>
        <authorList>
            <person name="Probst A.J."/>
            <person name="Ladd B."/>
            <person name="Jarett J.K."/>
            <person name="Geller-Mcgrath D.E."/>
            <person name="Sieber C.M.K."/>
            <person name="Emerson J.B."/>
            <person name="Anantharaman K."/>
            <person name="Thomas B.C."/>
            <person name="Malmstrom R."/>
            <person name="Stieglmeier M."/>
            <person name="Klingl A."/>
            <person name="Woyke T."/>
            <person name="Ryan C.M."/>
            <person name="Banfield J.F."/>
        </authorList>
    </citation>
    <scope>NUCLEOTIDE SEQUENCE [LARGE SCALE GENOMIC DNA]</scope>
</reference>
<comment type="caution">
    <text evidence="1">The sequence shown here is derived from an EMBL/GenBank/DDBJ whole genome shotgun (WGS) entry which is preliminary data.</text>
</comment>
<gene>
    <name evidence="1" type="ORF">COY31_01190</name>
</gene>
<evidence type="ECO:0000313" key="1">
    <source>
        <dbReference type="EMBL" id="PIZ45032.1"/>
    </source>
</evidence>
<name>A0A2M7TG76_9BACT</name>